<keyword evidence="2" id="KW-1185">Reference proteome</keyword>
<evidence type="ECO:0000313" key="2">
    <source>
        <dbReference type="Proteomes" id="UP000281553"/>
    </source>
</evidence>
<dbReference type="AlphaFoldDB" id="A0A3P7MTH4"/>
<gene>
    <name evidence="1" type="ORF">DILT_LOCUS15472</name>
</gene>
<name>A0A3P7MTH4_DIBLA</name>
<evidence type="ECO:0000313" key="1">
    <source>
        <dbReference type="EMBL" id="VDN30060.1"/>
    </source>
</evidence>
<organism evidence="1 2">
    <name type="scientific">Dibothriocephalus latus</name>
    <name type="common">Fish tapeworm</name>
    <name type="synonym">Diphyllobothrium latum</name>
    <dbReference type="NCBI Taxonomy" id="60516"/>
    <lineage>
        <taxon>Eukaryota</taxon>
        <taxon>Metazoa</taxon>
        <taxon>Spiralia</taxon>
        <taxon>Lophotrochozoa</taxon>
        <taxon>Platyhelminthes</taxon>
        <taxon>Cestoda</taxon>
        <taxon>Eucestoda</taxon>
        <taxon>Diphyllobothriidea</taxon>
        <taxon>Diphyllobothriidae</taxon>
        <taxon>Dibothriocephalus</taxon>
    </lineage>
</organism>
<proteinExistence type="predicted"/>
<sequence length="84" mass="9184">MFLGFATSFFRAMLQQHQQSSPAPMTNGCLESLLGLLEQKHAVCVEAAEAVGLCLKSLLGVKREFSELRTLICKVGLQDAVRLC</sequence>
<protein>
    <submittedName>
        <fullName evidence="1">Uncharacterized protein</fullName>
    </submittedName>
</protein>
<dbReference type="OrthoDB" id="10506166at2759"/>
<dbReference type="Proteomes" id="UP000281553">
    <property type="component" value="Unassembled WGS sequence"/>
</dbReference>
<dbReference type="EMBL" id="UYRU01079406">
    <property type="protein sequence ID" value="VDN30060.1"/>
    <property type="molecule type" value="Genomic_DNA"/>
</dbReference>
<reference evidence="1 2" key="1">
    <citation type="submission" date="2018-11" db="EMBL/GenBank/DDBJ databases">
        <authorList>
            <consortium name="Pathogen Informatics"/>
        </authorList>
    </citation>
    <scope>NUCLEOTIDE SEQUENCE [LARGE SCALE GENOMIC DNA]</scope>
</reference>
<accession>A0A3P7MTH4</accession>